<reference evidence="1 2" key="1">
    <citation type="submission" date="2016-03" db="EMBL/GenBank/DDBJ databases">
        <authorList>
            <person name="Larsen T.N."/>
            <person name="Weston K.L."/>
            <person name="Ring S.A."/>
            <person name="Dharia H."/>
            <person name="Karic S."/>
            <person name="Fernandez A.G."/>
            <person name="Yousaf H."/>
            <person name="Dominguez B.M."/>
            <person name="Kawwa M.S."/>
            <person name="Ramirez V.L."/>
            <person name="Srivastav A."/>
            <person name="Kirkpatrick E.L."/>
            <person name="Ivanova K."/>
            <person name="Borgert B.A."/>
            <person name="Ibe C.R."/>
            <person name="Fitzgerald J.D."/>
            <person name="Oliver O."/>
            <person name="Bean L.D."/>
            <person name="Averkiou M.B."/>
            <person name="Sabo J.L."/>
            <person name="Braun E.L."/>
            <person name="Barbazuk W.B."/>
            <person name="Buck G.A."/>
            <person name="Campbell R."/>
            <person name="Carvalho M.R."/>
            <person name="Duckworth R.A."/>
            <person name="Dunn T."/>
            <person name="Halpern C."/>
            <person name="Johnson A."/>
            <person name="Kiflezghi M.G."/>
            <person name="Lee V."/>
            <person name="Loviza R.A."/>
            <person name="Serrano M.G."/>
            <person name="Shah Z.V."/>
            <person name="Sharma K."/>
            <person name="Voegtly L.J."/>
            <person name="Walstead R."/>
            <person name="Wang Y.P."/>
            <person name="Bradley K.W."/>
            <person name="Barker L.P."/>
            <person name="Asai D.J."/>
            <person name="Anders K.R."/>
            <person name="Bowman C.A."/>
            <person name="Russell D.A."/>
            <person name="Pope W.H."/>
            <person name="Jacobs-Sera D."/>
            <person name="Hendrix R.W."/>
            <person name="Hatfull G.F."/>
        </authorList>
    </citation>
    <scope>NUCLEOTIDE SEQUENCE [LARGE SCALE GENOMIC DNA]</scope>
</reference>
<protein>
    <submittedName>
        <fullName evidence="1">Terminase large subunit</fullName>
    </submittedName>
</protein>
<dbReference type="Proteomes" id="UP000231265">
    <property type="component" value="Segment"/>
</dbReference>
<dbReference type="InterPro" id="IPR027417">
    <property type="entry name" value="P-loop_NTPase"/>
</dbReference>
<gene>
    <name evidence="1" type="primary">2</name>
    <name evidence="1" type="ORF">SEA_XERXES_2</name>
</gene>
<evidence type="ECO:0000313" key="2">
    <source>
        <dbReference type="Proteomes" id="UP000231265"/>
    </source>
</evidence>
<proteinExistence type="predicted"/>
<organism evidence="1 2">
    <name type="scientific">Mycobacterium phage Xerxes</name>
    <dbReference type="NCBI Taxonomy" id="1821279"/>
    <lineage>
        <taxon>Viruses</taxon>
        <taxon>Duplodnaviria</taxon>
        <taxon>Heunggongvirae</taxon>
        <taxon>Uroviricota</taxon>
        <taxon>Caudoviricetes</taxon>
        <taxon>Nclasvirinae</taxon>
        <taxon>Charlievirus</taxon>
        <taxon>Charlievirus Pipsqueaks</taxon>
    </lineage>
</organism>
<dbReference type="EMBL" id="KU935726">
    <property type="protein sequence ID" value="AMS01948.1"/>
    <property type="molecule type" value="Genomic_DNA"/>
</dbReference>
<dbReference type="Gene3D" id="3.40.50.300">
    <property type="entry name" value="P-loop containing nucleotide triphosphate hydrolases"/>
    <property type="match status" value="1"/>
</dbReference>
<sequence length="511" mass="56167">MMTAPVMIEPAYANFPAWTETLGPEVADLCEMAGYVPDPEQRLALDALFALGPDGYRPAMFEFAVVCARQNMKTGALKMAALGWIYVIEVETITWSAHEMDTTREAFRDLVNLIENCPPLAARLADGPTNGIHRGNGNEMIEFAPSEACPFGQRIKFKARTKSGGRGLTGDKVILDEAFALNDDHIGALMPTMSTRPEAQLVYGSSAARPESDVLRRIVARGRSVDPTPRKRLGYLEFCAPEDACEDDECPHYVGYPGCAMDKREFIQMANPAAGRRITWQYLEDERASMSPDEFGRERLGWHDKPPVDDGPLITREMWAELADPESSPTDPVSFGVYVNKMQTAAAIGVAGYREDGLIHVGIVPAVRDRPELHTLPGTGWIPDRVKELDASWTPCATVIDGYSTAASQQTAIEERGVAVVTTSATDMAKACNNFYSFVKEGKLRHQGGQLLATSVTAGKPRDLADSWAWDRRDKNSDITQLVAVTLALHGLLEHGRPARSKYEDSELFIV</sequence>
<accession>A0A142K765</accession>
<name>A0A142K765_9CAUD</name>
<evidence type="ECO:0000313" key="1">
    <source>
        <dbReference type="EMBL" id="AMS01948.1"/>
    </source>
</evidence>